<evidence type="ECO:0000313" key="2">
    <source>
        <dbReference type="Proteomes" id="UP000322524"/>
    </source>
</evidence>
<sequence length="67" mass="7595">MNFWFGQLLENFGQLSKIFGQNRKIFGQLCENFGHLTKRHISTGKLAPVGCLSFNSSSITKFKQTLV</sequence>
<proteinExistence type="predicted"/>
<dbReference type="AlphaFoldDB" id="A0A5D4SWF1"/>
<dbReference type="EMBL" id="VTEV01000005">
    <property type="protein sequence ID" value="TYS67733.1"/>
    <property type="molecule type" value="Genomic_DNA"/>
</dbReference>
<reference evidence="1 2" key="1">
    <citation type="submission" date="2019-08" db="EMBL/GenBank/DDBJ databases">
        <title>Bacillus genomes from the desert of Cuatro Cienegas, Coahuila.</title>
        <authorList>
            <person name="Olmedo-Alvarez G."/>
        </authorList>
    </citation>
    <scope>NUCLEOTIDE SEQUENCE [LARGE SCALE GENOMIC DNA]</scope>
    <source>
        <strain evidence="1 2">CH28_1T</strain>
    </source>
</reference>
<name>A0A5D4SWF1_9BACI</name>
<dbReference type="OrthoDB" id="9985477at2"/>
<gene>
    <name evidence="1" type="ORF">FZC76_14305</name>
</gene>
<comment type="caution">
    <text evidence="1">The sequence shown here is derived from an EMBL/GenBank/DDBJ whole genome shotgun (WGS) entry which is preliminary data.</text>
</comment>
<evidence type="ECO:0000313" key="1">
    <source>
        <dbReference type="EMBL" id="TYS67733.1"/>
    </source>
</evidence>
<accession>A0A5D4SWF1</accession>
<protein>
    <submittedName>
        <fullName evidence="1">Uncharacterized protein</fullName>
    </submittedName>
</protein>
<organism evidence="1 2">
    <name type="scientific">Sutcliffiella horikoshii</name>
    <dbReference type="NCBI Taxonomy" id="79883"/>
    <lineage>
        <taxon>Bacteria</taxon>
        <taxon>Bacillati</taxon>
        <taxon>Bacillota</taxon>
        <taxon>Bacilli</taxon>
        <taxon>Bacillales</taxon>
        <taxon>Bacillaceae</taxon>
        <taxon>Sutcliffiella</taxon>
    </lineage>
</organism>
<dbReference type="Proteomes" id="UP000322524">
    <property type="component" value="Unassembled WGS sequence"/>
</dbReference>